<dbReference type="GO" id="GO:0000109">
    <property type="term" value="C:nucleotide-excision repair complex"/>
    <property type="evidence" value="ECO:0007669"/>
    <property type="project" value="TreeGrafter"/>
</dbReference>
<dbReference type="PROSITE" id="PS00678">
    <property type="entry name" value="WD_REPEATS_1"/>
    <property type="match status" value="1"/>
</dbReference>
<name>A0A1B6M7U1_9HEMI</name>
<evidence type="ECO:0000256" key="2">
    <source>
        <dbReference type="ARBA" id="ARBA00022737"/>
    </source>
</evidence>
<dbReference type="PROSITE" id="PS50294">
    <property type="entry name" value="WD_REPEATS_REGION"/>
    <property type="match status" value="2"/>
</dbReference>
<dbReference type="PANTHER" id="PTHR46202:SF1">
    <property type="entry name" value="DNA EXCISION REPAIR PROTEIN ERCC-8"/>
    <property type="match status" value="1"/>
</dbReference>
<dbReference type="SUPFAM" id="SSF50978">
    <property type="entry name" value="WD40 repeat-like"/>
    <property type="match status" value="1"/>
</dbReference>
<dbReference type="PANTHER" id="PTHR46202">
    <property type="entry name" value="DNA EXCISION REPAIR PROTEIN ERCC-8"/>
    <property type="match status" value="1"/>
</dbReference>
<evidence type="ECO:0000256" key="3">
    <source>
        <dbReference type="PROSITE-ProRule" id="PRU00221"/>
    </source>
</evidence>
<dbReference type="InterPro" id="IPR042238">
    <property type="entry name" value="Rad28/ERCC8/Ckn1/ATCSA-1"/>
</dbReference>
<feature type="repeat" description="WD" evidence="3">
    <location>
        <begin position="113"/>
        <end position="139"/>
    </location>
</feature>
<dbReference type="AlphaFoldDB" id="A0A1B6M7U1"/>
<dbReference type="PROSITE" id="PS50082">
    <property type="entry name" value="WD_REPEATS_2"/>
    <property type="match status" value="4"/>
</dbReference>
<evidence type="ECO:0000256" key="1">
    <source>
        <dbReference type="ARBA" id="ARBA00022574"/>
    </source>
</evidence>
<dbReference type="EMBL" id="GEBQ01007981">
    <property type="protein sequence ID" value="JAT31996.1"/>
    <property type="molecule type" value="Transcribed_RNA"/>
</dbReference>
<gene>
    <name evidence="4" type="ORF">g.54606</name>
</gene>
<feature type="repeat" description="WD" evidence="3">
    <location>
        <begin position="327"/>
        <end position="358"/>
    </location>
</feature>
<reference evidence="4" key="1">
    <citation type="submission" date="2015-11" db="EMBL/GenBank/DDBJ databases">
        <title>De novo transcriptome assembly of four potential Pierce s Disease insect vectors from Arizona vineyards.</title>
        <authorList>
            <person name="Tassone E.E."/>
        </authorList>
    </citation>
    <scope>NUCLEOTIDE SEQUENCE</scope>
</reference>
<dbReference type="GO" id="GO:0031464">
    <property type="term" value="C:Cul4A-RING E3 ubiquitin ligase complex"/>
    <property type="evidence" value="ECO:0007669"/>
    <property type="project" value="TreeGrafter"/>
</dbReference>
<dbReference type="CDD" id="cd00200">
    <property type="entry name" value="WD40"/>
    <property type="match status" value="1"/>
</dbReference>
<dbReference type="InterPro" id="IPR019775">
    <property type="entry name" value="WD40_repeat_CS"/>
</dbReference>
<organism evidence="4">
    <name type="scientific">Graphocephala atropunctata</name>
    <dbReference type="NCBI Taxonomy" id="36148"/>
    <lineage>
        <taxon>Eukaryota</taxon>
        <taxon>Metazoa</taxon>
        <taxon>Ecdysozoa</taxon>
        <taxon>Arthropoda</taxon>
        <taxon>Hexapoda</taxon>
        <taxon>Insecta</taxon>
        <taxon>Pterygota</taxon>
        <taxon>Neoptera</taxon>
        <taxon>Paraneoptera</taxon>
        <taxon>Hemiptera</taxon>
        <taxon>Auchenorrhyncha</taxon>
        <taxon>Membracoidea</taxon>
        <taxon>Cicadellidae</taxon>
        <taxon>Cicadellinae</taxon>
        <taxon>Cicadellini</taxon>
        <taxon>Graphocephala</taxon>
    </lineage>
</organism>
<dbReference type="SMART" id="SM00320">
    <property type="entry name" value="WD40"/>
    <property type="match status" value="5"/>
</dbReference>
<dbReference type="Gene3D" id="2.130.10.10">
    <property type="entry name" value="YVTN repeat-like/Quinoprotein amine dehydrogenase"/>
    <property type="match status" value="1"/>
</dbReference>
<dbReference type="InterPro" id="IPR015943">
    <property type="entry name" value="WD40/YVTN_repeat-like_dom_sf"/>
</dbReference>
<dbReference type="InterPro" id="IPR036322">
    <property type="entry name" value="WD40_repeat_dom_sf"/>
</dbReference>
<evidence type="ECO:0000313" key="4">
    <source>
        <dbReference type="EMBL" id="JAT31996.1"/>
    </source>
</evidence>
<sequence length="391" mass="44560">MSLIRDILSLQEGRSTYLHLKQQFLLNCCKEFFLSSDTDFELTHTSSVNCLDVDINGRYLLSGAKNGTIIIHDLFNYTGIPSYRCKALVSIRRTEGSNNIAFSIETAQWYPFDSGLFTTSGMDNFVKLWDTESKKMFEKFHFNGKIYHHHISPVGTGTTPLIGVATETNQVFLLDMRSGQCSHELRGHTSSVMCCAWSPTHTYYLASGSCDSSICLWDIRSARARLGALDFRNRQDSAQAHNGFVNGITFTPDGRLLMSLGTDNQLRCWDFHMQKHREIVYEDVHIRKNKAIKFGVFGYGNLNVCLVPSDSNINIYEIETGMKLNTLSGHYNLVNTCYFQKDRLELYSGGQDRNILFWTRFKALNDSEDTYCTQKAKKMKVEADNWSDDEG</sequence>
<dbReference type="GO" id="GO:0000209">
    <property type="term" value="P:protein polyubiquitination"/>
    <property type="evidence" value="ECO:0007669"/>
    <property type="project" value="TreeGrafter"/>
</dbReference>
<protein>
    <submittedName>
        <fullName evidence="4">Uncharacterized protein</fullName>
    </submittedName>
</protein>
<proteinExistence type="predicted"/>
<feature type="repeat" description="WD" evidence="3">
    <location>
        <begin position="185"/>
        <end position="227"/>
    </location>
</feature>
<keyword evidence="2" id="KW-0677">Repeat</keyword>
<keyword evidence="1 3" id="KW-0853">WD repeat</keyword>
<dbReference type="GO" id="GO:0043161">
    <property type="term" value="P:proteasome-mediated ubiquitin-dependent protein catabolic process"/>
    <property type="evidence" value="ECO:0007669"/>
    <property type="project" value="TreeGrafter"/>
</dbReference>
<dbReference type="Pfam" id="PF00400">
    <property type="entry name" value="WD40"/>
    <property type="match status" value="4"/>
</dbReference>
<dbReference type="InterPro" id="IPR001680">
    <property type="entry name" value="WD40_rpt"/>
</dbReference>
<accession>A0A1B6M7U1</accession>
<dbReference type="GO" id="GO:0006283">
    <property type="term" value="P:transcription-coupled nucleotide-excision repair"/>
    <property type="evidence" value="ECO:0007669"/>
    <property type="project" value="InterPro"/>
</dbReference>
<feature type="repeat" description="WD" evidence="3">
    <location>
        <begin position="238"/>
        <end position="270"/>
    </location>
</feature>